<name>B8IRQ5_METNO</name>
<evidence type="ECO:0000313" key="3">
    <source>
        <dbReference type="Proteomes" id="UP000008207"/>
    </source>
</evidence>
<accession>B8IRQ5</accession>
<evidence type="ECO:0000313" key="2">
    <source>
        <dbReference type="EMBL" id="ACL60605.1"/>
    </source>
</evidence>
<dbReference type="eggNOG" id="ENOG502Z8CS">
    <property type="taxonomic scope" value="Bacteria"/>
</dbReference>
<dbReference type="Proteomes" id="UP000008207">
    <property type="component" value="Chromosome"/>
</dbReference>
<reference evidence="2 3" key="1">
    <citation type="submission" date="2009-01" db="EMBL/GenBank/DDBJ databases">
        <title>Complete sequence of chromosome of Methylobacterium nodulans ORS 2060.</title>
        <authorList>
            <consortium name="US DOE Joint Genome Institute"/>
            <person name="Lucas S."/>
            <person name="Copeland A."/>
            <person name="Lapidus A."/>
            <person name="Glavina del Rio T."/>
            <person name="Dalin E."/>
            <person name="Tice H."/>
            <person name="Bruce D."/>
            <person name="Goodwin L."/>
            <person name="Pitluck S."/>
            <person name="Sims D."/>
            <person name="Brettin T."/>
            <person name="Detter J.C."/>
            <person name="Han C."/>
            <person name="Larimer F."/>
            <person name="Land M."/>
            <person name="Hauser L."/>
            <person name="Kyrpides N."/>
            <person name="Ivanova N."/>
            <person name="Marx C.J."/>
            <person name="Richardson P."/>
        </authorList>
    </citation>
    <scope>NUCLEOTIDE SEQUENCE [LARGE SCALE GENOMIC DNA]</scope>
    <source>
        <strain evidence="3">LMG 21967 / CNCM I-2342 / ORS 2060</strain>
    </source>
</reference>
<dbReference type="STRING" id="460265.Mnod_5776"/>
<sequence length="197" mass="21893">MSEPVSRRKLADILGVRESAVRSAIKHKRISVLPNGLIDPDSAREEWEANTDPARSRVRTSAKVRRQGAHPRAEVRTPAEAREAVSLIARVLAEEGVEDADGGIDFGKARTAELILKARQRSLDQAEQQGRLIERATAEKLFFDTARELRDAWLAWPARIAIVMADELKVDPRALTTILTTHVHQHLAELGEPTATF</sequence>
<dbReference type="RefSeq" id="WP_015932204.1">
    <property type="nucleotide sequence ID" value="NC_011894.1"/>
</dbReference>
<feature type="compositionally biased region" description="Basic residues" evidence="1">
    <location>
        <begin position="56"/>
        <end position="69"/>
    </location>
</feature>
<dbReference type="KEGG" id="mno:Mnod_5776"/>
<organism evidence="2 3">
    <name type="scientific">Methylobacterium nodulans (strain LMG 21967 / CNCM I-2342 / ORS 2060)</name>
    <dbReference type="NCBI Taxonomy" id="460265"/>
    <lineage>
        <taxon>Bacteria</taxon>
        <taxon>Pseudomonadati</taxon>
        <taxon>Pseudomonadota</taxon>
        <taxon>Alphaproteobacteria</taxon>
        <taxon>Hyphomicrobiales</taxon>
        <taxon>Methylobacteriaceae</taxon>
        <taxon>Methylobacterium</taxon>
    </lineage>
</organism>
<evidence type="ECO:0008006" key="4">
    <source>
        <dbReference type="Google" id="ProtNLM"/>
    </source>
</evidence>
<evidence type="ECO:0000256" key="1">
    <source>
        <dbReference type="SAM" id="MobiDB-lite"/>
    </source>
</evidence>
<dbReference type="OrthoDB" id="6050435at2"/>
<keyword evidence="3" id="KW-1185">Reference proteome</keyword>
<dbReference type="EMBL" id="CP001349">
    <property type="protein sequence ID" value="ACL60605.1"/>
    <property type="molecule type" value="Genomic_DNA"/>
</dbReference>
<gene>
    <name evidence="2" type="ordered locus">Mnod_5776</name>
</gene>
<protein>
    <recommendedName>
        <fullName evidence="4">Elements of external origin</fullName>
    </recommendedName>
</protein>
<dbReference type="AlphaFoldDB" id="B8IRQ5"/>
<feature type="region of interest" description="Disordered" evidence="1">
    <location>
        <begin position="44"/>
        <end position="77"/>
    </location>
</feature>
<dbReference type="HOGENOM" id="CLU_117594_0_0_5"/>
<proteinExistence type="predicted"/>